<keyword evidence="3" id="KW-0378">Hydrolase</keyword>
<keyword evidence="3" id="KW-0121">Carboxypeptidase</keyword>
<comment type="similarity">
    <text evidence="1">Belongs to the peptidase S10 family.</text>
</comment>
<accession>A0A2K3P0Q8</accession>
<protein>
    <submittedName>
        <fullName evidence="3">Serine carboxypeptidase II-3-like protein</fullName>
    </submittedName>
</protein>
<dbReference type="InterPro" id="IPR029058">
    <property type="entry name" value="AB_hydrolase_fold"/>
</dbReference>
<dbReference type="GO" id="GO:0004185">
    <property type="term" value="F:serine-type carboxypeptidase activity"/>
    <property type="evidence" value="ECO:0007669"/>
    <property type="project" value="InterPro"/>
</dbReference>
<name>A0A2K3P0Q8_TRIPR</name>
<dbReference type="Pfam" id="PF00450">
    <property type="entry name" value="Peptidase_S10"/>
    <property type="match status" value="1"/>
</dbReference>
<comment type="caution">
    <text evidence="3">The sequence shown here is derived from an EMBL/GenBank/DDBJ whole genome shotgun (WGS) entry which is preliminary data.</text>
</comment>
<dbReference type="Proteomes" id="UP000236291">
    <property type="component" value="Unassembled WGS sequence"/>
</dbReference>
<dbReference type="EMBL" id="ASHM01002785">
    <property type="protein sequence ID" value="PNY08870.1"/>
    <property type="molecule type" value="Genomic_DNA"/>
</dbReference>
<gene>
    <name evidence="3" type="ORF">L195_g005407</name>
</gene>
<sequence>MKTVSLYACLLLNLSVLIIFPYSKANQADKLDELILSRSSQNPPNPKTFTWEEEDTLNTQSSSAYVIPQLGEQKADRIVTLPGQPYGVNFEHYSGYVTVDAEAGRELFYYFVESPYNPSTKPLILWLNG</sequence>
<feature type="non-terminal residue" evidence="3">
    <location>
        <position position="129"/>
    </location>
</feature>
<organism evidence="3 4">
    <name type="scientific">Trifolium pratense</name>
    <name type="common">Red clover</name>
    <dbReference type="NCBI Taxonomy" id="57577"/>
    <lineage>
        <taxon>Eukaryota</taxon>
        <taxon>Viridiplantae</taxon>
        <taxon>Streptophyta</taxon>
        <taxon>Embryophyta</taxon>
        <taxon>Tracheophyta</taxon>
        <taxon>Spermatophyta</taxon>
        <taxon>Magnoliopsida</taxon>
        <taxon>eudicotyledons</taxon>
        <taxon>Gunneridae</taxon>
        <taxon>Pentapetalae</taxon>
        <taxon>rosids</taxon>
        <taxon>fabids</taxon>
        <taxon>Fabales</taxon>
        <taxon>Fabaceae</taxon>
        <taxon>Papilionoideae</taxon>
        <taxon>50 kb inversion clade</taxon>
        <taxon>NPAAA clade</taxon>
        <taxon>Hologalegina</taxon>
        <taxon>IRL clade</taxon>
        <taxon>Trifolieae</taxon>
        <taxon>Trifolium</taxon>
    </lineage>
</organism>
<dbReference type="STRING" id="57577.A0A2K3P0Q8"/>
<dbReference type="GO" id="GO:0006508">
    <property type="term" value="P:proteolysis"/>
    <property type="evidence" value="ECO:0007669"/>
    <property type="project" value="InterPro"/>
</dbReference>
<dbReference type="Gene3D" id="3.40.50.1820">
    <property type="entry name" value="alpha/beta hydrolase"/>
    <property type="match status" value="1"/>
</dbReference>
<dbReference type="ExpressionAtlas" id="A0A2K3P0Q8">
    <property type="expression patterns" value="baseline"/>
</dbReference>
<feature type="signal peptide" evidence="2">
    <location>
        <begin position="1"/>
        <end position="25"/>
    </location>
</feature>
<proteinExistence type="inferred from homology"/>
<reference evidence="3 4" key="2">
    <citation type="journal article" date="2017" name="Front. Plant Sci.">
        <title>Gene Classification and Mining of Molecular Markers Useful in Red Clover (Trifolium pratense) Breeding.</title>
        <authorList>
            <person name="Istvanek J."/>
            <person name="Dluhosova J."/>
            <person name="Dluhos P."/>
            <person name="Patkova L."/>
            <person name="Nedelnik J."/>
            <person name="Repkova J."/>
        </authorList>
    </citation>
    <scope>NUCLEOTIDE SEQUENCE [LARGE SCALE GENOMIC DNA]</scope>
    <source>
        <strain evidence="4">cv. Tatra</strain>
        <tissue evidence="3">Young leaves</tissue>
    </source>
</reference>
<keyword evidence="3" id="KW-0645">Protease</keyword>
<dbReference type="InterPro" id="IPR001563">
    <property type="entry name" value="Peptidase_S10"/>
</dbReference>
<reference evidence="3 4" key="1">
    <citation type="journal article" date="2014" name="Am. J. Bot.">
        <title>Genome assembly and annotation for red clover (Trifolium pratense; Fabaceae).</title>
        <authorList>
            <person name="Istvanek J."/>
            <person name="Jaros M."/>
            <person name="Krenek A."/>
            <person name="Repkova J."/>
        </authorList>
    </citation>
    <scope>NUCLEOTIDE SEQUENCE [LARGE SCALE GENOMIC DNA]</scope>
    <source>
        <strain evidence="4">cv. Tatra</strain>
        <tissue evidence="3">Young leaves</tissue>
    </source>
</reference>
<evidence type="ECO:0000313" key="3">
    <source>
        <dbReference type="EMBL" id="PNY08870.1"/>
    </source>
</evidence>
<dbReference type="AlphaFoldDB" id="A0A2K3P0Q8"/>
<feature type="chain" id="PRO_5014363356" evidence="2">
    <location>
        <begin position="26"/>
        <end position="129"/>
    </location>
</feature>
<keyword evidence="2" id="KW-0732">Signal</keyword>
<evidence type="ECO:0000256" key="2">
    <source>
        <dbReference type="SAM" id="SignalP"/>
    </source>
</evidence>
<evidence type="ECO:0000256" key="1">
    <source>
        <dbReference type="ARBA" id="ARBA00009431"/>
    </source>
</evidence>
<dbReference type="SUPFAM" id="SSF53474">
    <property type="entry name" value="alpha/beta-Hydrolases"/>
    <property type="match status" value="1"/>
</dbReference>
<evidence type="ECO:0000313" key="4">
    <source>
        <dbReference type="Proteomes" id="UP000236291"/>
    </source>
</evidence>